<feature type="region of interest" description="Disordered" evidence="6">
    <location>
        <begin position="1"/>
        <end position="68"/>
    </location>
</feature>
<keyword evidence="4" id="KW-0699">rRNA-binding</keyword>
<dbReference type="HAMAP" id="MF_01341">
    <property type="entry name" value="Ribosomal_uL15"/>
    <property type="match status" value="1"/>
</dbReference>
<dbReference type="EMBL" id="FUWU01000035">
    <property type="protein sequence ID" value="SJZ91483.1"/>
    <property type="molecule type" value="Genomic_DNA"/>
</dbReference>
<dbReference type="InterPro" id="IPR036227">
    <property type="entry name" value="Ribosomal_uL15/eL18_sf"/>
</dbReference>
<dbReference type="InterPro" id="IPR030878">
    <property type="entry name" value="Ribosomal_uL15"/>
</dbReference>
<evidence type="ECO:0000256" key="4">
    <source>
        <dbReference type="HAMAP-Rule" id="MF_01341"/>
    </source>
</evidence>
<dbReference type="PANTHER" id="PTHR12934:SF11">
    <property type="entry name" value="LARGE RIBOSOMAL SUBUNIT PROTEIN UL15M"/>
    <property type="match status" value="1"/>
</dbReference>
<evidence type="ECO:0000259" key="7">
    <source>
        <dbReference type="Pfam" id="PF00828"/>
    </source>
</evidence>
<evidence type="ECO:0000313" key="11">
    <source>
        <dbReference type="Proteomes" id="UP000190449"/>
    </source>
</evidence>
<dbReference type="Proteomes" id="UP000190449">
    <property type="component" value="Unassembled WGS sequence"/>
</dbReference>
<accession>A0A1M6X232</accession>
<sequence length="147" mass="15452">MQLNSINPAKSALTKGRKRIGRGPGSGWGTTGGRGQKGAGARKSAKAGRAAFEGGQMPIHRRIPKRGFKSQFPKDTQIVNLKAIENSGVVEFDAKVLFDQGLVRSVKKPIKVLGYGTISKAVTLKVNAISEKAKAAVEAAGGKVELV</sequence>
<comment type="subunit">
    <text evidence="4">Part of the 50S ribosomal subunit.</text>
</comment>
<keyword evidence="2 4" id="KW-0689">Ribosomal protein</keyword>
<dbReference type="Pfam" id="PF00828">
    <property type="entry name" value="Ribosomal_L27A"/>
    <property type="match status" value="1"/>
</dbReference>
<dbReference type="AlphaFoldDB" id="A0A1M6X232"/>
<feature type="compositionally biased region" description="Gly residues" evidence="6">
    <location>
        <begin position="22"/>
        <end position="38"/>
    </location>
</feature>
<dbReference type="Gene3D" id="3.100.10.10">
    <property type="match status" value="1"/>
</dbReference>
<dbReference type="GO" id="GO:0006412">
    <property type="term" value="P:translation"/>
    <property type="evidence" value="ECO:0007669"/>
    <property type="project" value="UniProtKB-UniRule"/>
</dbReference>
<keyword evidence="3 4" id="KW-0687">Ribonucleoprotein</keyword>
<evidence type="ECO:0000313" key="10">
    <source>
        <dbReference type="Proteomes" id="UP000184275"/>
    </source>
</evidence>
<reference evidence="8" key="1">
    <citation type="submission" date="2016-11" db="EMBL/GenBank/DDBJ databases">
        <authorList>
            <person name="Jaros S."/>
            <person name="Januszkiewicz K."/>
            <person name="Wedrychowicz H."/>
        </authorList>
    </citation>
    <scope>NUCLEOTIDE SEQUENCE [LARGE SCALE GENOMIC DNA]</scope>
    <source>
        <strain evidence="8">UWOS</strain>
    </source>
</reference>
<protein>
    <recommendedName>
        <fullName evidence="4">Large ribosomal subunit protein uL15</fullName>
    </recommendedName>
</protein>
<evidence type="ECO:0000313" key="8">
    <source>
        <dbReference type="EMBL" id="SHL00082.1"/>
    </source>
</evidence>
<name>A0A1M6X232_9BACT</name>
<keyword evidence="4" id="KW-0694">RNA-binding</keyword>
<reference evidence="10" key="2">
    <citation type="submission" date="2016-11" db="EMBL/GenBank/DDBJ databases">
        <authorList>
            <person name="Varghese N."/>
            <person name="Submissions S."/>
        </authorList>
    </citation>
    <scope>NUCLEOTIDE SEQUENCE [LARGE SCALE GENOMIC DNA]</scope>
    <source>
        <strain evidence="10">UWOS</strain>
    </source>
</reference>
<dbReference type="NCBIfam" id="TIGR01071">
    <property type="entry name" value="rplO_bact"/>
    <property type="match status" value="1"/>
</dbReference>
<evidence type="ECO:0000256" key="1">
    <source>
        <dbReference type="ARBA" id="ARBA00007320"/>
    </source>
</evidence>
<dbReference type="EMBL" id="FRAW01000028">
    <property type="protein sequence ID" value="SHL00082.1"/>
    <property type="molecule type" value="Genomic_DNA"/>
</dbReference>
<organism evidence="8 10">
    <name type="scientific">Fibrobacter intestinalis</name>
    <dbReference type="NCBI Taxonomy" id="28122"/>
    <lineage>
        <taxon>Bacteria</taxon>
        <taxon>Pseudomonadati</taxon>
        <taxon>Fibrobacterota</taxon>
        <taxon>Fibrobacteria</taxon>
        <taxon>Fibrobacterales</taxon>
        <taxon>Fibrobacteraceae</taxon>
        <taxon>Fibrobacter</taxon>
    </lineage>
</organism>
<dbReference type="RefSeq" id="WP_073305490.1">
    <property type="nucleotide sequence ID" value="NZ_FRAW01000028.1"/>
</dbReference>
<dbReference type="GO" id="GO:0003735">
    <property type="term" value="F:structural constituent of ribosome"/>
    <property type="evidence" value="ECO:0007669"/>
    <property type="project" value="InterPro"/>
</dbReference>
<feature type="compositionally biased region" description="Low complexity" evidence="6">
    <location>
        <begin position="39"/>
        <end position="51"/>
    </location>
</feature>
<feature type="domain" description="Large ribosomal subunit protein uL15/eL18" evidence="7">
    <location>
        <begin position="84"/>
        <end position="145"/>
    </location>
</feature>
<comment type="similarity">
    <text evidence="1 4 5">Belongs to the universal ribosomal protein uL15 family.</text>
</comment>
<dbReference type="InterPro" id="IPR005749">
    <property type="entry name" value="Ribosomal_uL15_bac-type"/>
</dbReference>
<evidence type="ECO:0000313" key="9">
    <source>
        <dbReference type="EMBL" id="SJZ91483.1"/>
    </source>
</evidence>
<comment type="function">
    <text evidence="4">Binds to the 23S rRNA.</text>
</comment>
<evidence type="ECO:0000256" key="5">
    <source>
        <dbReference type="RuleBase" id="RU003888"/>
    </source>
</evidence>
<accession>A0A1T4PIW4</accession>
<dbReference type="InterPro" id="IPR001196">
    <property type="entry name" value="Ribosomal_uL15_CS"/>
</dbReference>
<dbReference type="PROSITE" id="PS00475">
    <property type="entry name" value="RIBOSOMAL_L15"/>
    <property type="match status" value="1"/>
</dbReference>
<dbReference type="PANTHER" id="PTHR12934">
    <property type="entry name" value="50S RIBOSOMAL PROTEIN L15"/>
    <property type="match status" value="1"/>
</dbReference>
<gene>
    <name evidence="4" type="primary">rplO</name>
    <name evidence="9" type="ORF">SAMN02745108_01954</name>
    <name evidence="8" type="ORF">SAMN05720469_12835</name>
</gene>
<proteinExistence type="inferred from homology"/>
<dbReference type="Proteomes" id="UP000184275">
    <property type="component" value="Unassembled WGS sequence"/>
</dbReference>
<evidence type="ECO:0000256" key="6">
    <source>
        <dbReference type="SAM" id="MobiDB-lite"/>
    </source>
</evidence>
<reference evidence="9 11" key="3">
    <citation type="submission" date="2017-02" db="EMBL/GenBank/DDBJ databases">
        <authorList>
            <person name="Peterson S.W."/>
        </authorList>
    </citation>
    <scope>NUCLEOTIDE SEQUENCE [LARGE SCALE GENOMIC DNA]</scope>
    <source>
        <strain evidence="9 11">ATCC 43854</strain>
    </source>
</reference>
<evidence type="ECO:0000256" key="3">
    <source>
        <dbReference type="ARBA" id="ARBA00023274"/>
    </source>
</evidence>
<evidence type="ECO:0000256" key="2">
    <source>
        <dbReference type="ARBA" id="ARBA00022980"/>
    </source>
</evidence>
<keyword evidence="10" id="KW-1185">Reference proteome</keyword>
<dbReference type="SUPFAM" id="SSF52080">
    <property type="entry name" value="Ribosomal proteins L15p and L18e"/>
    <property type="match status" value="1"/>
</dbReference>
<dbReference type="InterPro" id="IPR021131">
    <property type="entry name" value="Ribosomal_uL15/eL18"/>
</dbReference>
<feature type="compositionally biased region" description="Basic residues" evidence="6">
    <location>
        <begin position="59"/>
        <end position="68"/>
    </location>
</feature>
<dbReference type="GO" id="GO:0022625">
    <property type="term" value="C:cytosolic large ribosomal subunit"/>
    <property type="evidence" value="ECO:0007669"/>
    <property type="project" value="TreeGrafter"/>
</dbReference>
<dbReference type="GO" id="GO:0019843">
    <property type="term" value="F:rRNA binding"/>
    <property type="evidence" value="ECO:0007669"/>
    <property type="project" value="UniProtKB-UniRule"/>
</dbReference>
<dbReference type="STRING" id="28122.SAMN02745108_01954"/>